<organism evidence="2 3">
    <name type="scientific">candidate division WOR-1 bacterium RIFOXYC2_FULL_41_25</name>
    <dbReference type="NCBI Taxonomy" id="1802586"/>
    <lineage>
        <taxon>Bacteria</taxon>
        <taxon>Bacillati</taxon>
        <taxon>Saganbacteria</taxon>
    </lineage>
</organism>
<dbReference type="AlphaFoldDB" id="A0A1F4TRA6"/>
<reference evidence="2 3" key="1">
    <citation type="journal article" date="2016" name="Nat. Commun.">
        <title>Thousands of microbial genomes shed light on interconnected biogeochemical processes in an aquifer system.</title>
        <authorList>
            <person name="Anantharaman K."/>
            <person name="Brown C.T."/>
            <person name="Hug L.A."/>
            <person name="Sharon I."/>
            <person name="Castelle C.J."/>
            <person name="Probst A.J."/>
            <person name="Thomas B.C."/>
            <person name="Singh A."/>
            <person name="Wilkins M.J."/>
            <person name="Karaoz U."/>
            <person name="Brodie E.L."/>
            <person name="Williams K.H."/>
            <person name="Hubbard S.S."/>
            <person name="Banfield J.F."/>
        </authorList>
    </citation>
    <scope>NUCLEOTIDE SEQUENCE [LARGE SCALE GENOMIC DNA]</scope>
</reference>
<feature type="compositionally biased region" description="Basic and acidic residues" evidence="1">
    <location>
        <begin position="1"/>
        <end position="22"/>
    </location>
</feature>
<proteinExistence type="predicted"/>
<feature type="region of interest" description="Disordered" evidence="1">
    <location>
        <begin position="1"/>
        <end position="27"/>
    </location>
</feature>
<protein>
    <submittedName>
        <fullName evidence="2">Uncharacterized protein</fullName>
    </submittedName>
</protein>
<evidence type="ECO:0000313" key="3">
    <source>
        <dbReference type="Proteomes" id="UP000177309"/>
    </source>
</evidence>
<comment type="caution">
    <text evidence="2">The sequence shown here is derived from an EMBL/GenBank/DDBJ whole genome shotgun (WGS) entry which is preliminary data.</text>
</comment>
<name>A0A1F4TRA6_UNCSA</name>
<sequence>MLSNQEKQEMIADSKNKQRQNDFAKPPVIKPSLDDYIKFLMSTQKILGSFPVNRQPTITTHNKL</sequence>
<accession>A0A1F4TRA6</accession>
<gene>
    <name evidence="2" type="ORF">A2462_02100</name>
</gene>
<evidence type="ECO:0000256" key="1">
    <source>
        <dbReference type="SAM" id="MobiDB-lite"/>
    </source>
</evidence>
<dbReference type="EMBL" id="MEUI01000007">
    <property type="protein sequence ID" value="OGC35167.1"/>
    <property type="molecule type" value="Genomic_DNA"/>
</dbReference>
<evidence type="ECO:0000313" key="2">
    <source>
        <dbReference type="EMBL" id="OGC35167.1"/>
    </source>
</evidence>
<dbReference type="Proteomes" id="UP000177309">
    <property type="component" value="Unassembled WGS sequence"/>
</dbReference>